<evidence type="ECO:0000313" key="1">
    <source>
        <dbReference type="EMBL" id="SVD11941.1"/>
    </source>
</evidence>
<name>A0A382SST3_9ZZZZ</name>
<dbReference type="EMBL" id="UINC01130709">
    <property type="protein sequence ID" value="SVD11941.1"/>
    <property type="molecule type" value="Genomic_DNA"/>
</dbReference>
<proteinExistence type="predicted"/>
<accession>A0A382SST3</accession>
<reference evidence="1" key="1">
    <citation type="submission" date="2018-05" db="EMBL/GenBank/DDBJ databases">
        <authorList>
            <person name="Lanie J.A."/>
            <person name="Ng W.-L."/>
            <person name="Kazmierczak K.M."/>
            <person name="Andrzejewski T.M."/>
            <person name="Davidsen T.M."/>
            <person name="Wayne K.J."/>
            <person name="Tettelin H."/>
            <person name="Glass J.I."/>
            <person name="Rusch D."/>
            <person name="Podicherti R."/>
            <person name="Tsui H.-C.T."/>
            <person name="Winkler M.E."/>
        </authorList>
    </citation>
    <scope>NUCLEOTIDE SEQUENCE</scope>
</reference>
<organism evidence="1">
    <name type="scientific">marine metagenome</name>
    <dbReference type="NCBI Taxonomy" id="408172"/>
    <lineage>
        <taxon>unclassified sequences</taxon>
        <taxon>metagenomes</taxon>
        <taxon>ecological metagenomes</taxon>
    </lineage>
</organism>
<dbReference type="AlphaFoldDB" id="A0A382SST3"/>
<sequence length="27" mass="2775">MVALLPHNTPQRALDAAVPFEVDAGAA</sequence>
<protein>
    <submittedName>
        <fullName evidence="1">Uncharacterized protein</fullName>
    </submittedName>
</protein>
<gene>
    <name evidence="1" type="ORF">METZ01_LOCUS364795</name>
</gene>